<keyword evidence="1" id="KW-0732">Signal</keyword>
<dbReference type="RefSeq" id="XP_007830237.1">
    <property type="nucleotide sequence ID" value="XM_007832046.1"/>
</dbReference>
<feature type="chain" id="PRO_5004835819" description="DUF1036 domain-containing protein" evidence="1">
    <location>
        <begin position="18"/>
        <end position="151"/>
    </location>
</feature>
<dbReference type="EMBL" id="KI912110">
    <property type="protein sequence ID" value="ETS85440.1"/>
    <property type="molecule type" value="Genomic_DNA"/>
</dbReference>
<keyword evidence="3" id="KW-1185">Reference proteome</keyword>
<dbReference type="KEGG" id="pfy:PFICI_03465"/>
<feature type="signal peptide" evidence="1">
    <location>
        <begin position="1"/>
        <end position="17"/>
    </location>
</feature>
<dbReference type="HOGENOM" id="CLU_1732109_0_0_1"/>
<evidence type="ECO:0000313" key="2">
    <source>
        <dbReference type="EMBL" id="ETS85440.1"/>
    </source>
</evidence>
<protein>
    <recommendedName>
        <fullName evidence="4">DUF1036 domain-containing protein</fullName>
    </recommendedName>
</protein>
<dbReference type="AlphaFoldDB" id="W3XHC8"/>
<accession>W3XHC8</accession>
<name>W3XHC8_PESFW</name>
<reference evidence="3" key="1">
    <citation type="journal article" date="2015" name="BMC Genomics">
        <title>Genomic and transcriptomic analysis of the endophytic fungus Pestalotiopsis fici reveals its lifestyle and high potential for synthesis of natural products.</title>
        <authorList>
            <person name="Wang X."/>
            <person name="Zhang X."/>
            <person name="Liu L."/>
            <person name="Xiang M."/>
            <person name="Wang W."/>
            <person name="Sun X."/>
            <person name="Che Y."/>
            <person name="Guo L."/>
            <person name="Liu G."/>
            <person name="Guo L."/>
            <person name="Wang C."/>
            <person name="Yin W.B."/>
            <person name="Stadler M."/>
            <person name="Zhang X."/>
            <person name="Liu X."/>
        </authorList>
    </citation>
    <scope>NUCLEOTIDE SEQUENCE [LARGE SCALE GENOMIC DNA]</scope>
    <source>
        <strain evidence="3">W106-1 / CGMCC3.15140</strain>
    </source>
</reference>
<evidence type="ECO:0008006" key="4">
    <source>
        <dbReference type="Google" id="ProtNLM"/>
    </source>
</evidence>
<evidence type="ECO:0000313" key="3">
    <source>
        <dbReference type="Proteomes" id="UP000030651"/>
    </source>
</evidence>
<dbReference type="InParanoid" id="W3XHC8"/>
<gene>
    <name evidence="2" type="ORF">PFICI_03465</name>
</gene>
<evidence type="ECO:0000256" key="1">
    <source>
        <dbReference type="SAM" id="SignalP"/>
    </source>
</evidence>
<proteinExistence type="predicted"/>
<dbReference type="GeneID" id="19268478"/>
<dbReference type="OrthoDB" id="4399777at2759"/>
<sequence length="151" mass="16918">MAWKLITALLLVPNVLAVPAPDGSLCVKTVPENCTLTFIGDIGSAKTYGQQKSWWRIAQIYDNTCKLIGSRERREPTFEALTGIVPFSIDSALRWTTDVKRLNFYGDYNSISFRYGAYSYDGAFDCLLIGDYLSDKAGAKNNVCRHQFPCK</sequence>
<organism evidence="2 3">
    <name type="scientific">Pestalotiopsis fici (strain W106-1 / CGMCC3.15140)</name>
    <dbReference type="NCBI Taxonomy" id="1229662"/>
    <lineage>
        <taxon>Eukaryota</taxon>
        <taxon>Fungi</taxon>
        <taxon>Dikarya</taxon>
        <taxon>Ascomycota</taxon>
        <taxon>Pezizomycotina</taxon>
        <taxon>Sordariomycetes</taxon>
        <taxon>Xylariomycetidae</taxon>
        <taxon>Amphisphaeriales</taxon>
        <taxon>Sporocadaceae</taxon>
        <taxon>Pestalotiopsis</taxon>
    </lineage>
</organism>
<dbReference type="Proteomes" id="UP000030651">
    <property type="component" value="Unassembled WGS sequence"/>
</dbReference>